<dbReference type="GO" id="GO:0016491">
    <property type="term" value="F:oxidoreductase activity"/>
    <property type="evidence" value="ECO:0007669"/>
    <property type="project" value="UniProtKB-KW"/>
</dbReference>
<gene>
    <name evidence="2" type="ORF">ANIA_05653</name>
</gene>
<evidence type="ECO:0000313" key="3">
    <source>
        <dbReference type="Proteomes" id="UP000000560"/>
    </source>
</evidence>
<organism evidence="2 3">
    <name type="scientific">Emericella nidulans (strain FGSC A4 / ATCC 38163 / CBS 112.46 / NRRL 194 / M139)</name>
    <name type="common">Aspergillus nidulans</name>
    <dbReference type="NCBI Taxonomy" id="227321"/>
    <lineage>
        <taxon>Eukaryota</taxon>
        <taxon>Fungi</taxon>
        <taxon>Dikarya</taxon>
        <taxon>Ascomycota</taxon>
        <taxon>Pezizomycotina</taxon>
        <taxon>Eurotiomycetes</taxon>
        <taxon>Eurotiomycetidae</taxon>
        <taxon>Eurotiales</taxon>
        <taxon>Aspergillaceae</taxon>
        <taxon>Aspergillus</taxon>
        <taxon>Aspergillus subgen. Nidulantes</taxon>
    </lineage>
</organism>
<dbReference type="PANTHER" id="PTHR43157:SF67">
    <property type="entry name" value="DEHYDROGENASE_REDUCTASE FAMILY PROTEIN, PUTATIVE (AFU_ORTHOLOGUE AFUA_3G02580)-RELATED"/>
    <property type="match status" value="1"/>
</dbReference>
<protein>
    <submittedName>
        <fullName evidence="2">Short-chain dehydrogenase/reductase family protein, putative (AFU_orthologue AFUA_3G02580)</fullName>
    </submittedName>
</protein>
<reference evidence="3" key="1">
    <citation type="journal article" date="2005" name="Nature">
        <title>Sequencing of Aspergillus nidulans and comparative analysis with A. fumigatus and A. oryzae.</title>
        <authorList>
            <person name="Galagan J.E."/>
            <person name="Calvo S.E."/>
            <person name="Cuomo C."/>
            <person name="Ma L.J."/>
            <person name="Wortman J.R."/>
            <person name="Batzoglou S."/>
            <person name="Lee S.I."/>
            <person name="Basturkmen M."/>
            <person name="Spevak C.C."/>
            <person name="Clutterbuck J."/>
            <person name="Kapitonov V."/>
            <person name="Jurka J."/>
            <person name="Scazzocchio C."/>
            <person name="Farman M."/>
            <person name="Butler J."/>
            <person name="Purcell S."/>
            <person name="Harris S."/>
            <person name="Braus G.H."/>
            <person name="Draht O."/>
            <person name="Busch S."/>
            <person name="D'Enfert C."/>
            <person name="Bouchier C."/>
            <person name="Goldman G.H."/>
            <person name="Bell-Pedersen D."/>
            <person name="Griffiths-Jones S."/>
            <person name="Doonan J.H."/>
            <person name="Yu J."/>
            <person name="Vienken K."/>
            <person name="Pain A."/>
            <person name="Freitag M."/>
            <person name="Selker E.U."/>
            <person name="Archer D.B."/>
            <person name="Penalva M.A."/>
            <person name="Oakley B.R."/>
            <person name="Momany M."/>
            <person name="Tanaka T."/>
            <person name="Kumagai T."/>
            <person name="Asai K."/>
            <person name="Machida M."/>
            <person name="Nierman W.C."/>
            <person name="Denning D.W."/>
            <person name="Caddick M."/>
            <person name="Hynes M."/>
            <person name="Paoletti M."/>
            <person name="Fischer R."/>
            <person name="Miller B."/>
            <person name="Dyer P."/>
            <person name="Sachs M.S."/>
            <person name="Osmani S.A."/>
            <person name="Birren B.W."/>
        </authorList>
    </citation>
    <scope>NUCLEOTIDE SEQUENCE [LARGE SCALE GENOMIC DNA]</scope>
    <source>
        <strain evidence="3">FGSC A4 / ATCC 38163 / CBS 112.46 / NRRL 194 / M139</strain>
    </source>
</reference>
<proteinExistence type="predicted"/>
<dbReference type="OrthoDB" id="542013at2759"/>
<dbReference type="OMA" id="TAKMDER"/>
<reference evidence="3" key="2">
    <citation type="journal article" date="2009" name="Fungal Genet. Biol.">
        <title>The 2008 update of the Aspergillus nidulans genome annotation: a community effort.</title>
        <authorList>
            <person name="Wortman J.R."/>
            <person name="Gilsenan J.M."/>
            <person name="Joardar V."/>
            <person name="Deegan J."/>
            <person name="Clutterbuck J."/>
            <person name="Andersen M.R."/>
            <person name="Archer D."/>
            <person name="Bencina M."/>
            <person name="Braus G."/>
            <person name="Coutinho P."/>
            <person name="von Dohren H."/>
            <person name="Doonan J."/>
            <person name="Driessen A.J."/>
            <person name="Durek P."/>
            <person name="Espeso E."/>
            <person name="Fekete E."/>
            <person name="Flipphi M."/>
            <person name="Estrada C.G."/>
            <person name="Geysens S."/>
            <person name="Goldman G."/>
            <person name="de Groot P.W."/>
            <person name="Hansen K."/>
            <person name="Harris S.D."/>
            <person name="Heinekamp T."/>
            <person name="Helmstaedt K."/>
            <person name="Henrissat B."/>
            <person name="Hofmann G."/>
            <person name="Homan T."/>
            <person name="Horio T."/>
            <person name="Horiuchi H."/>
            <person name="James S."/>
            <person name="Jones M."/>
            <person name="Karaffa L."/>
            <person name="Karanyi Z."/>
            <person name="Kato M."/>
            <person name="Keller N."/>
            <person name="Kelly D.E."/>
            <person name="Kiel J.A."/>
            <person name="Kim J.M."/>
            <person name="van der Klei I.J."/>
            <person name="Klis F.M."/>
            <person name="Kovalchuk A."/>
            <person name="Krasevec N."/>
            <person name="Kubicek C.P."/>
            <person name="Liu B."/>
            <person name="Maccabe A."/>
            <person name="Meyer V."/>
            <person name="Mirabito P."/>
            <person name="Miskei M."/>
            <person name="Mos M."/>
            <person name="Mullins J."/>
            <person name="Nelson D.R."/>
            <person name="Nielsen J."/>
            <person name="Oakley B.R."/>
            <person name="Osmani S.A."/>
            <person name="Pakula T."/>
            <person name="Paszewski A."/>
            <person name="Paulsen I."/>
            <person name="Pilsyk S."/>
            <person name="Pocsi I."/>
            <person name="Punt P.J."/>
            <person name="Ram A.F."/>
            <person name="Ren Q."/>
            <person name="Robellet X."/>
            <person name="Robson G."/>
            <person name="Seiboth B."/>
            <person name="van Solingen P."/>
            <person name="Specht T."/>
            <person name="Sun J."/>
            <person name="Taheri-Talesh N."/>
            <person name="Takeshita N."/>
            <person name="Ussery D."/>
            <person name="vanKuyk P.A."/>
            <person name="Visser H."/>
            <person name="van de Vondervoort P.J."/>
            <person name="de Vries R.P."/>
            <person name="Walton J."/>
            <person name="Xiang X."/>
            <person name="Xiong Y."/>
            <person name="Zeng A.P."/>
            <person name="Brandt B.W."/>
            <person name="Cornell M.J."/>
            <person name="van den Hondel C.A."/>
            <person name="Visser J."/>
            <person name="Oliver S.G."/>
            <person name="Turner G."/>
        </authorList>
    </citation>
    <scope>GENOME REANNOTATION</scope>
    <source>
        <strain evidence="3">FGSC A4 / ATCC 38163 / CBS 112.46 / NRRL 194 / M139</strain>
    </source>
</reference>
<keyword evidence="3" id="KW-1185">Reference proteome</keyword>
<dbReference type="PANTHER" id="PTHR43157">
    <property type="entry name" value="PHOSPHATIDYLINOSITOL-GLYCAN BIOSYNTHESIS CLASS F PROTEIN-RELATED"/>
    <property type="match status" value="1"/>
</dbReference>
<dbReference type="Gene3D" id="3.40.50.720">
    <property type="entry name" value="NAD(P)-binding Rossmann-like Domain"/>
    <property type="match status" value="1"/>
</dbReference>
<dbReference type="EMBL" id="BN001305">
    <property type="protein sequence ID" value="CBF81471.1"/>
    <property type="molecule type" value="Genomic_DNA"/>
</dbReference>
<dbReference type="AlphaFoldDB" id="Q5B1C7"/>
<evidence type="ECO:0000313" key="2">
    <source>
        <dbReference type="EMBL" id="CBF81471.1"/>
    </source>
</evidence>
<name>Q5B1C7_EMENI</name>
<dbReference type="KEGG" id="ani:ANIA_05653"/>
<dbReference type="Pfam" id="PF00106">
    <property type="entry name" value="adh_short"/>
    <property type="match status" value="1"/>
</dbReference>
<accession>C8VFU3</accession>
<accession>Q5B1C7</accession>
<keyword evidence="1" id="KW-0560">Oxidoreductase</keyword>
<dbReference type="HOGENOM" id="CLU_010194_44_4_1"/>
<dbReference type="InParanoid" id="Q5B1C7"/>
<dbReference type="PRINTS" id="PR00081">
    <property type="entry name" value="GDHRDH"/>
</dbReference>
<dbReference type="SUPFAM" id="SSF51735">
    <property type="entry name" value="NAD(P)-binding Rossmann-fold domains"/>
    <property type="match status" value="1"/>
</dbReference>
<dbReference type="RefSeq" id="XP_663257.1">
    <property type="nucleotide sequence ID" value="XM_658165.1"/>
</dbReference>
<sequence length="360" mass="39854">MCIYKQPEDTAANNKRRRNRMGLPTFLYNQLLITPAIPTNPFTGQTAIITGSNTGLGLETARHIARLGADKVILAVRNTAAGENAAKDIEESTICKPGTCEVWPLDLASRHSVLAFAEKAKKELGRIDVLVLNAAVATKIFQLADGGYEHSITVNTINHFLLAIALLPKLQETGTNFTNRLAPPHLTVLTSQVHAWPEFPQSTDPRGIFVALSDKATAKMDERYPVTKLLNVYLTRELVEQLYSDSDGKDGEPSVVINMLDTGFCHSQLSRENQGVDALVFNLFKRLFARKEEVGARTTVTAASAGVESHGKYMVNGIVADEALSERIYNEEGRMIQKRLWKELTDIIKGFKPQIMEEFK</sequence>
<evidence type="ECO:0000256" key="1">
    <source>
        <dbReference type="ARBA" id="ARBA00023002"/>
    </source>
</evidence>
<dbReference type="eggNOG" id="KOG1208">
    <property type="taxonomic scope" value="Eukaryota"/>
</dbReference>
<dbReference type="GeneID" id="2871947"/>
<dbReference type="Proteomes" id="UP000000560">
    <property type="component" value="Chromosome V"/>
</dbReference>
<dbReference type="InterPro" id="IPR036291">
    <property type="entry name" value="NAD(P)-bd_dom_sf"/>
</dbReference>
<dbReference type="InterPro" id="IPR002347">
    <property type="entry name" value="SDR_fam"/>
</dbReference>